<dbReference type="InterPro" id="IPR012255">
    <property type="entry name" value="ETF_b"/>
</dbReference>
<dbReference type="PANTHER" id="PTHR21294">
    <property type="entry name" value="ELECTRON TRANSFER FLAVOPROTEIN BETA-SUBUNIT"/>
    <property type="match status" value="1"/>
</dbReference>
<comment type="similarity">
    <text evidence="1">Belongs to the ETF beta-subunit/FixA family.</text>
</comment>
<dbReference type="EMBL" id="CP019454">
    <property type="protein sequence ID" value="AUW93599.1"/>
    <property type="molecule type" value="Genomic_DNA"/>
</dbReference>
<dbReference type="Proteomes" id="UP000325292">
    <property type="component" value="Chromosome"/>
</dbReference>
<dbReference type="SMART" id="SM00893">
    <property type="entry name" value="ETF"/>
    <property type="match status" value="1"/>
</dbReference>
<evidence type="ECO:0000256" key="3">
    <source>
        <dbReference type="ARBA" id="ARBA00022448"/>
    </source>
</evidence>
<evidence type="ECO:0000259" key="5">
    <source>
        <dbReference type="SMART" id="SM00893"/>
    </source>
</evidence>
<dbReference type="InterPro" id="IPR014730">
    <property type="entry name" value="ETF_a/b_N"/>
</dbReference>
<comment type="subunit">
    <text evidence="2">Heterodimer of an alpha and a beta subunit.</text>
</comment>
<name>A0ABM6RQG7_9FIRM</name>
<reference evidence="6 7" key="1">
    <citation type="journal article" date="2019" name="Sci. Rep.">
        <title>Sulfobacillus thermotolerans: new insights into resistance and metabolic capacities of acidophilic chemolithotrophs.</title>
        <authorList>
            <person name="Panyushkina A.E."/>
            <person name="Babenko V.V."/>
            <person name="Nikitina A.S."/>
            <person name="Selezneva O.V."/>
            <person name="Tsaplina I.A."/>
            <person name="Letarova M.A."/>
            <person name="Kostryukova E.S."/>
            <person name="Letarov A.V."/>
        </authorList>
    </citation>
    <scope>NUCLEOTIDE SEQUENCE [LARGE SCALE GENOMIC DNA]</scope>
    <source>
        <strain evidence="6 7">Kr1</strain>
    </source>
</reference>
<dbReference type="SUPFAM" id="SSF52402">
    <property type="entry name" value="Adenine nucleotide alpha hydrolases-like"/>
    <property type="match status" value="1"/>
</dbReference>
<evidence type="ECO:0000256" key="1">
    <source>
        <dbReference type="ARBA" id="ARBA00007557"/>
    </source>
</evidence>
<keyword evidence="3" id="KW-0813">Transport</keyword>
<dbReference type="Pfam" id="PF01012">
    <property type="entry name" value="ETF"/>
    <property type="match status" value="1"/>
</dbReference>
<evidence type="ECO:0000313" key="7">
    <source>
        <dbReference type="Proteomes" id="UP000325292"/>
    </source>
</evidence>
<proteinExistence type="inferred from homology"/>
<evidence type="ECO:0000256" key="4">
    <source>
        <dbReference type="ARBA" id="ARBA00022982"/>
    </source>
</evidence>
<gene>
    <name evidence="6" type="ORF">BXT84_06295</name>
</gene>
<keyword evidence="4" id="KW-0249">Electron transport</keyword>
<protein>
    <submittedName>
        <fullName evidence="6">Electron transfer flavoprotein subunit beta</fullName>
    </submittedName>
</protein>
<dbReference type="PANTHER" id="PTHR21294:SF8">
    <property type="entry name" value="ELECTRON TRANSFER FLAVOPROTEIN SUBUNIT BETA"/>
    <property type="match status" value="1"/>
</dbReference>
<sequence length="256" mass="27539">MRLAVLLKTVPDLVEELALDEDARTLLFDEMSYVPSEWDDQALEEALIIKEESGAEVTVIAVDTGDVDTMLFTALAKGADYAVKIVGDFDAAMSNWQKARVVADYLGRGDFDAVLSGVQAIDDVDGQLPGLVAGFLGWPHASVITEVRVAGGSHLQLRQEYAGGLVAELETVTPIVVGVQAARKPPRYASVAKVRQVAKSATIDEVEADVAEARLAGVEYVRPVAAGHAEMIEGDIDEVVDRIVAILEERNLLRRA</sequence>
<organism evidence="6 7">
    <name type="scientific">Sulfobacillus thermotolerans</name>
    <dbReference type="NCBI Taxonomy" id="338644"/>
    <lineage>
        <taxon>Bacteria</taxon>
        <taxon>Bacillati</taxon>
        <taxon>Bacillota</taxon>
        <taxon>Clostridia</taxon>
        <taxon>Eubacteriales</taxon>
        <taxon>Clostridiales Family XVII. Incertae Sedis</taxon>
        <taxon>Sulfobacillus</taxon>
    </lineage>
</organism>
<dbReference type="InterPro" id="IPR014729">
    <property type="entry name" value="Rossmann-like_a/b/a_fold"/>
</dbReference>
<dbReference type="PIRSF" id="PIRSF000090">
    <property type="entry name" value="Beta-ETF"/>
    <property type="match status" value="1"/>
</dbReference>
<feature type="domain" description="Electron transfer flavoprotein alpha/beta-subunit N-terminal" evidence="5">
    <location>
        <begin position="25"/>
        <end position="210"/>
    </location>
</feature>
<keyword evidence="7" id="KW-1185">Reference proteome</keyword>
<evidence type="ECO:0000256" key="2">
    <source>
        <dbReference type="ARBA" id="ARBA00011355"/>
    </source>
</evidence>
<evidence type="ECO:0000313" key="6">
    <source>
        <dbReference type="EMBL" id="AUW93599.1"/>
    </source>
</evidence>
<dbReference type="Gene3D" id="3.40.50.620">
    <property type="entry name" value="HUPs"/>
    <property type="match status" value="1"/>
</dbReference>
<accession>A0ABM6RQG7</accession>